<sequence length="2272" mass="247146">MKGFSYGEVIYPAQLSTEGGGITVGSINNMVKGAVARKNPHTLAFRDVSILQGVSTTASYALTALRIRTVYDLATSTVFGTATNISDATGKGAQDTLYGKLNSVPKHLFETNRLQHAQLAEANSAAKSTAGKPNGSAGDANGYPKKKGKHASKSASTENGNAEHGNIGNHNSSSSSVKGSSADTRFGPVNVNVIVDCNSEGSDAEISINGHRYGRHHGHLRDGDTDSNAEDSDSCSESDADGDVKKDGNHAHTATAEKAQIKLVYIPDVIAKRPPGVLKGFGADEMHADALQKALQVLTVRDLALYPPYLAAKKLLAMAYMPDRLPGVDSEAPPELLPKVGVYATEKVFYDRVYMDQVSMGGLTPLLGMVNMRSPSSVPPALPAIGAIVTYEQDWFQEGVALGDLLHSVALAPGESTRVAITSGSRTSTTTTTQDVSQTDSLDTTSDSSRAIQDVTKAVASKASDTASSSEQSDTAVGGTASGGGSGAGASGSFSVSAYANWSKSNAEVNSAASSSMGSDGNQGITASTHQAAMSSRNRRASAVSEVSERGRVEQSTRVVANFNHMHALSIQYYEVVQTFRVTTSVSQVSPVVFLPVQLKDSDAWSSPDVWWRRPALAVIIPQPLRAKLARAFDMVISLVMAPDKHLALEVPLPFPPGWDSEAVSGRDKGTYGTRQDAVAEYETASKQASQPLIPLDLPPIIDLEPYNWRLPQRGFYLVNIDVDMAWRSSESPSPREQGGTRHVITELFTWGDTVLKKEFDCPQNTATPDGGHQPLEILRRHQLQHRLASRKRLCDEEKDSSGWQPWTGFKPSDGTASMDWPSSPDSLFSADQPDNQWDLWPSPGGDRSRDIPLDQLDYLAISVQGSGMPGAGGEIGENRIYVSMVLHYYPSDMADNHIELSYTCSCALLPGYLTDGGKRVALMRFLPDERRKEGAIPAANIPGFIFQDDRRADLDGCQVLLDASHAPRKAWQDVLAELNSNSARYNQALWNSVMTYDAQTMAPVLASHSYQGMPLLGLVDPAPVALMGRHVAFKLAGSGIMHSSDADGPSSAGRSGKMVADYKANQNDLRLARQAQSDFNRAVQRAGTAQEVVNLLRSSAADKDKQSLYPGLAEQIAAADAQAAAADSALGEEDASTEDTWSSDQVWYFVPQLALAMRTPEPARQIMTTFSNYVTVAPGRSAGTSYIGSLDLDLVDLTKGSLPSQFNIPVQFDKPNSWRLPQKGLYLYSAEVRFNWKAQAGASRRSEYMTRTCIYTDSKWHVLASHKHTRPSTGRTPTRQQLVKEASEPATKASHSACHTCLRFFAPTYEASAQTWESYDVEDENIYLPQRNIAHYKPGNKKPWLPGTGKRADCIPLDMIDRLEFSTNVPDALLGENEVYVTLIMRYYGLEGDDAHTQFERTMVFSVEESTPREPKRLVNFFLDRRTDRETMEYDSRDFMKQAMSDALRSDMLGALAELKRQSSRCRAVIEDFKSQLSAARLSAKDNTLSVLPIKLLQNPDMSLFTSMDVWFNVPALACAIEGEAVRQQLMGSFLNSVCLSPSRRQQPRPDLPSLPSMIYLELNLDTPLATQAKDSKLTLPEPIKDDSWRLPQTGTFVYNIEVDFRWRGTGRTESKYNCALMLYSWGRQVLSKGMDTSVVTERASLQTTRDALISRLKPTSPARPQPWTSVAHDSISPDTGAVLPDFPSAKGATSTSGWKPDPTDSTSKSMLPLDQIDRLLFWTDIPEETLGEHYVYVTIGLRHFDSLGSTDTYTAEVNRVMCFSMDRPLQNRYQRMTEVFLDCRLPGEERTWLNDPFDDNLQRQSEGVRADWNAALAALNTNPGPATYHQAVRNANTSYSSILPPGALNRRSRAQAEARAADIAQQVLGSGSAGITLAYRELANADKALRDLQAAGANRTDDIAAKEAKQREFRIRSKANWPLWCAVHGLGDGDDTPSTDAIALPTGGVFAEAVLGRFNAAERMDNSRFWNWNESPIPLQAEDLTPETIQFQSAQPQTAGQLAESLIQQDAIPDNGKFPAFNMAARLNNLNAALSAMDQSTAGGMRSILSEAQRLADKGKLDHAQFLKELTDMGKEQAASGVDKKKVFSELESMGRTDQAISEDLGPRMAEAEELYAKLGGAGGKADADRWVPDYQKYDQRQLETRLRAAETAASKKPKDKKLAEKAQVLKQRVQKLYGEDVQESGAAEENGKADAPEKGAGPDADGAEALPMGSGSARSNAIDETPAGTPRSDAIDETPSAKPQSKATSSNNGAVTSAQQKTLRFAPGS</sequence>
<proteinExistence type="predicted"/>
<feature type="compositionally biased region" description="Acidic residues" evidence="1">
    <location>
        <begin position="225"/>
        <end position="241"/>
    </location>
</feature>
<feature type="region of interest" description="Disordered" evidence="1">
    <location>
        <begin position="1655"/>
        <end position="1711"/>
    </location>
</feature>
<feature type="compositionally biased region" description="Low complexity" evidence="1">
    <location>
        <begin position="532"/>
        <end position="545"/>
    </location>
</feature>
<reference evidence="2 3" key="1">
    <citation type="submission" date="2024-06" db="EMBL/GenBank/DDBJ databases">
        <authorList>
            <person name="Kraege A."/>
            <person name="Thomma B."/>
        </authorList>
    </citation>
    <scope>NUCLEOTIDE SEQUENCE [LARGE SCALE GENOMIC DNA]</scope>
</reference>
<keyword evidence="3" id="KW-1185">Reference proteome</keyword>
<feature type="region of interest" description="Disordered" evidence="1">
    <location>
        <begin position="217"/>
        <end position="253"/>
    </location>
</feature>
<feature type="compositionally biased region" description="Polar residues" evidence="1">
    <location>
        <begin position="2244"/>
        <end position="2265"/>
    </location>
</feature>
<gene>
    <name evidence="2" type="primary">g521</name>
    <name evidence="2" type="ORF">VP750_LOCUS457</name>
</gene>
<feature type="compositionally biased region" description="Low complexity" evidence="1">
    <location>
        <begin position="165"/>
        <end position="181"/>
    </location>
</feature>
<feature type="region of interest" description="Disordered" evidence="1">
    <location>
        <begin position="511"/>
        <end position="549"/>
    </location>
</feature>
<organism evidence="2 3">
    <name type="scientific">Coccomyxa viridis</name>
    <dbReference type="NCBI Taxonomy" id="1274662"/>
    <lineage>
        <taxon>Eukaryota</taxon>
        <taxon>Viridiplantae</taxon>
        <taxon>Chlorophyta</taxon>
        <taxon>core chlorophytes</taxon>
        <taxon>Trebouxiophyceae</taxon>
        <taxon>Trebouxiophyceae incertae sedis</taxon>
        <taxon>Coccomyxaceae</taxon>
        <taxon>Coccomyxa</taxon>
    </lineage>
</organism>
<feature type="compositionally biased region" description="Polar residues" evidence="1">
    <location>
        <begin position="463"/>
        <end position="474"/>
    </location>
</feature>
<name>A0ABP1FFX3_9CHLO</name>
<evidence type="ECO:0000256" key="1">
    <source>
        <dbReference type="SAM" id="MobiDB-lite"/>
    </source>
</evidence>
<feature type="region of interest" description="Disordered" evidence="1">
    <location>
        <begin position="120"/>
        <end position="185"/>
    </location>
</feature>
<feature type="compositionally biased region" description="Low complexity" evidence="1">
    <location>
        <begin position="422"/>
        <end position="449"/>
    </location>
</feature>
<feature type="region of interest" description="Disordered" evidence="1">
    <location>
        <begin position="2181"/>
        <end position="2272"/>
    </location>
</feature>
<feature type="compositionally biased region" description="Polar residues" evidence="1">
    <location>
        <begin position="517"/>
        <end position="531"/>
    </location>
</feature>
<comment type="caution">
    <text evidence="2">The sequence shown here is derived from an EMBL/GenBank/DDBJ whole genome shotgun (WGS) entry which is preliminary data.</text>
</comment>
<feature type="compositionally biased region" description="Polar residues" evidence="1">
    <location>
        <begin position="1693"/>
        <end position="1711"/>
    </location>
</feature>
<dbReference type="EMBL" id="CAXHTA020000001">
    <property type="protein sequence ID" value="CAL5218798.1"/>
    <property type="molecule type" value="Genomic_DNA"/>
</dbReference>
<dbReference type="Proteomes" id="UP001497392">
    <property type="component" value="Unassembled WGS sequence"/>
</dbReference>
<evidence type="ECO:0000313" key="3">
    <source>
        <dbReference type="Proteomes" id="UP001497392"/>
    </source>
</evidence>
<feature type="region of interest" description="Disordered" evidence="1">
    <location>
        <begin position="421"/>
        <end position="449"/>
    </location>
</feature>
<protein>
    <submittedName>
        <fullName evidence="2">G521 protein</fullName>
    </submittedName>
</protein>
<evidence type="ECO:0000313" key="2">
    <source>
        <dbReference type="EMBL" id="CAL5218798.1"/>
    </source>
</evidence>
<feature type="region of interest" description="Disordered" evidence="1">
    <location>
        <begin position="797"/>
        <end position="828"/>
    </location>
</feature>
<accession>A0ABP1FFX3</accession>
<feature type="region of interest" description="Disordered" evidence="1">
    <location>
        <begin position="461"/>
        <end position="487"/>
    </location>
</feature>